<dbReference type="PANTHER" id="PTHR34512">
    <property type="entry name" value="CELL SURFACE PROTEIN"/>
    <property type="match status" value="1"/>
</dbReference>
<dbReference type="InterPro" id="IPR015943">
    <property type="entry name" value="WD40/YVTN_repeat-like_dom_sf"/>
</dbReference>
<sequence>MRSVWIVRAYSGLQVLLLLGCGANPSPIHRIDQAATVKIQATSNTPIHSEASSDTKHPANWPALFGADRTSHTSFPLTPTWTSEGPPLIWEVEVGTGYGSPVTADGKVIVNYRDGDEEFVQCHDVETGEQIWQHRYPTAAVCEFEYSDGPYSTPIIDETSGRVFNVGAQGQMQCLELDSGKEMWSRDLHQEYDVDADIFPVGASPILDRDSSHEGGQLIFNLGAISTVAGIVSLDARTGETIWQATDHGPSYATPVVARIHDQRFAFVLTDFGLVCLDPDTGKVDWEFEYRRRGDLTRNATSPLVHGNHVLVVCSGLGALDIEVMPDRSYREHWRDRRSIDSQYNTLILGDDHVYSFTSGGQGGAEFRCVDLTDGKITWKYHSVLKRGMGFATENSIILLGEKGHLASMVKTPQDPEVISFTRSPLMAEPCYCSPAFYGDMLFLKDEQRLAAFRLRE</sequence>
<evidence type="ECO:0000313" key="2">
    <source>
        <dbReference type="EMBL" id="TWT52679.1"/>
    </source>
</evidence>
<dbReference type="Proteomes" id="UP000316598">
    <property type="component" value="Unassembled WGS sequence"/>
</dbReference>
<dbReference type="EMBL" id="SJPI01000001">
    <property type="protein sequence ID" value="TWT52679.1"/>
    <property type="molecule type" value="Genomic_DNA"/>
</dbReference>
<reference evidence="2 3" key="1">
    <citation type="submission" date="2019-02" db="EMBL/GenBank/DDBJ databases">
        <title>Deep-cultivation of Planctomycetes and their phenomic and genomic characterization uncovers novel biology.</title>
        <authorList>
            <person name="Wiegand S."/>
            <person name="Jogler M."/>
            <person name="Boedeker C."/>
            <person name="Pinto D."/>
            <person name="Vollmers J."/>
            <person name="Rivas-Marin E."/>
            <person name="Kohn T."/>
            <person name="Peeters S.H."/>
            <person name="Heuer A."/>
            <person name="Rast P."/>
            <person name="Oberbeckmann S."/>
            <person name="Bunk B."/>
            <person name="Jeske O."/>
            <person name="Meyerdierks A."/>
            <person name="Storesund J.E."/>
            <person name="Kallscheuer N."/>
            <person name="Luecker S."/>
            <person name="Lage O.M."/>
            <person name="Pohl T."/>
            <person name="Merkel B.J."/>
            <person name="Hornburger P."/>
            <person name="Mueller R.-W."/>
            <person name="Bruemmer F."/>
            <person name="Labrenz M."/>
            <person name="Spormann A.M."/>
            <person name="Op Den Camp H."/>
            <person name="Overmann J."/>
            <person name="Amann R."/>
            <person name="Jetten M.S.M."/>
            <person name="Mascher T."/>
            <person name="Medema M.H."/>
            <person name="Devos D.P."/>
            <person name="Kaster A.-K."/>
            <person name="Ovreas L."/>
            <person name="Rohde M."/>
            <person name="Galperin M.Y."/>
            <person name="Jogler C."/>
        </authorList>
    </citation>
    <scope>NUCLEOTIDE SEQUENCE [LARGE SCALE GENOMIC DNA]</scope>
    <source>
        <strain evidence="2 3">Pla22</strain>
    </source>
</reference>
<dbReference type="PANTHER" id="PTHR34512:SF30">
    <property type="entry name" value="OUTER MEMBRANE PROTEIN ASSEMBLY FACTOR BAMB"/>
    <property type="match status" value="1"/>
</dbReference>
<accession>A0A5C5WR79</accession>
<evidence type="ECO:0000259" key="1">
    <source>
        <dbReference type="Pfam" id="PF13360"/>
    </source>
</evidence>
<dbReference type="AlphaFoldDB" id="A0A5C5WR79"/>
<dbReference type="RefSeq" id="WP_165440471.1">
    <property type="nucleotide sequence ID" value="NZ_SJPI01000001.1"/>
</dbReference>
<organism evidence="2 3">
    <name type="scientific">Rubripirellula amarantea</name>
    <dbReference type="NCBI Taxonomy" id="2527999"/>
    <lineage>
        <taxon>Bacteria</taxon>
        <taxon>Pseudomonadati</taxon>
        <taxon>Planctomycetota</taxon>
        <taxon>Planctomycetia</taxon>
        <taxon>Pirellulales</taxon>
        <taxon>Pirellulaceae</taxon>
        <taxon>Rubripirellula</taxon>
    </lineage>
</organism>
<comment type="caution">
    <text evidence="2">The sequence shown here is derived from an EMBL/GenBank/DDBJ whole genome shotgun (WGS) entry which is preliminary data.</text>
</comment>
<dbReference type="InterPro" id="IPR002372">
    <property type="entry name" value="PQQ_rpt_dom"/>
</dbReference>
<evidence type="ECO:0000313" key="3">
    <source>
        <dbReference type="Proteomes" id="UP000316598"/>
    </source>
</evidence>
<keyword evidence="3" id="KW-1185">Reference proteome</keyword>
<feature type="domain" description="Pyrrolo-quinoline quinone repeat" evidence="1">
    <location>
        <begin position="118"/>
        <end position="381"/>
    </location>
</feature>
<gene>
    <name evidence="2" type="ORF">Pla22_03050</name>
</gene>
<dbReference type="SUPFAM" id="SSF50998">
    <property type="entry name" value="Quinoprotein alcohol dehydrogenase-like"/>
    <property type="match status" value="1"/>
</dbReference>
<dbReference type="InterPro" id="IPR011047">
    <property type="entry name" value="Quinoprotein_ADH-like_sf"/>
</dbReference>
<dbReference type="Gene3D" id="2.130.10.10">
    <property type="entry name" value="YVTN repeat-like/Quinoprotein amine dehydrogenase"/>
    <property type="match status" value="1"/>
</dbReference>
<proteinExistence type="predicted"/>
<dbReference type="PROSITE" id="PS51257">
    <property type="entry name" value="PROKAR_LIPOPROTEIN"/>
    <property type="match status" value="1"/>
</dbReference>
<dbReference type="Pfam" id="PF13360">
    <property type="entry name" value="PQQ_2"/>
    <property type="match status" value="1"/>
</dbReference>
<name>A0A5C5WR79_9BACT</name>
<protein>
    <submittedName>
        <fullName evidence="2">Outer membrane biogenesis protein BamB</fullName>
    </submittedName>
</protein>